<evidence type="ECO:0000259" key="2">
    <source>
        <dbReference type="Pfam" id="PF13843"/>
    </source>
</evidence>
<feature type="region of interest" description="Disordered" evidence="1">
    <location>
        <begin position="374"/>
        <end position="394"/>
    </location>
</feature>
<organism evidence="3 4">
    <name type="scientific">Cetraspora pellucida</name>
    <dbReference type="NCBI Taxonomy" id="1433469"/>
    <lineage>
        <taxon>Eukaryota</taxon>
        <taxon>Fungi</taxon>
        <taxon>Fungi incertae sedis</taxon>
        <taxon>Mucoromycota</taxon>
        <taxon>Glomeromycotina</taxon>
        <taxon>Glomeromycetes</taxon>
        <taxon>Diversisporales</taxon>
        <taxon>Gigasporaceae</taxon>
        <taxon>Cetraspora</taxon>
    </lineage>
</organism>
<feature type="compositionally biased region" description="Basic residues" evidence="1">
    <location>
        <begin position="385"/>
        <end position="394"/>
    </location>
</feature>
<protein>
    <submittedName>
        <fullName evidence="3">300_t:CDS:1</fullName>
    </submittedName>
</protein>
<proteinExistence type="predicted"/>
<comment type="caution">
    <text evidence="3">The sequence shown here is derived from an EMBL/GenBank/DDBJ whole genome shotgun (WGS) entry which is preliminary data.</text>
</comment>
<dbReference type="InterPro" id="IPR029526">
    <property type="entry name" value="PGBD"/>
</dbReference>
<dbReference type="OrthoDB" id="2400393at2759"/>
<evidence type="ECO:0000313" key="4">
    <source>
        <dbReference type="Proteomes" id="UP000789759"/>
    </source>
</evidence>
<reference evidence="3" key="1">
    <citation type="submission" date="2021-06" db="EMBL/GenBank/DDBJ databases">
        <authorList>
            <person name="Kallberg Y."/>
            <person name="Tangrot J."/>
            <person name="Rosling A."/>
        </authorList>
    </citation>
    <scope>NUCLEOTIDE SEQUENCE</scope>
    <source>
        <strain evidence="3">FL966</strain>
    </source>
</reference>
<accession>A0A9N9JZI8</accession>
<feature type="domain" description="PiggyBac transposable element-derived protein" evidence="2">
    <location>
        <begin position="72"/>
        <end position="259"/>
    </location>
</feature>
<feature type="region of interest" description="Disordered" evidence="1">
    <location>
        <begin position="1"/>
        <end position="35"/>
    </location>
</feature>
<dbReference type="Pfam" id="PF13843">
    <property type="entry name" value="DDE_Tnp_1_7"/>
    <property type="match status" value="1"/>
</dbReference>
<evidence type="ECO:0000256" key="1">
    <source>
        <dbReference type="SAM" id="MobiDB-lite"/>
    </source>
</evidence>
<evidence type="ECO:0000313" key="3">
    <source>
        <dbReference type="EMBL" id="CAG8804909.1"/>
    </source>
</evidence>
<dbReference type="AlphaFoldDB" id="A0A9N9JZI8"/>
<dbReference type="EMBL" id="CAJVQA010033774">
    <property type="protein sequence ID" value="CAG8804909.1"/>
    <property type="molecule type" value="Genomic_DNA"/>
</dbReference>
<name>A0A9N9JZI8_9GLOM</name>
<dbReference type="Proteomes" id="UP000789759">
    <property type="component" value="Unassembled WGS sequence"/>
</dbReference>
<gene>
    <name evidence="3" type="ORF">CPELLU_LOCUS18047</name>
</gene>
<feature type="non-terminal residue" evidence="3">
    <location>
        <position position="411"/>
    </location>
</feature>
<dbReference type="PANTHER" id="PTHR46599">
    <property type="entry name" value="PIGGYBAC TRANSPOSABLE ELEMENT-DERIVED PROTEIN 4"/>
    <property type="match status" value="1"/>
</dbReference>
<keyword evidence="4" id="KW-1185">Reference proteome</keyword>
<dbReference type="PANTHER" id="PTHR46599:SF3">
    <property type="entry name" value="PIGGYBAC TRANSPOSABLE ELEMENT-DERIVED PROTEIN 4"/>
    <property type="match status" value="1"/>
</dbReference>
<sequence>KYFKSPESEDEDNNNDTTDIKYVQKRKRKQASKLPSLPSNFEPLVHQSPLHYASVRLPPHINVVKGARTIGRCWKNLTCKEFFVWVALVVYQRLFKLLSLGQYWNKDPKLPVHHISKQISLKHFELIKRFLHISPLAHALTLKHYFEKLELLLSSIHDASKQYYILSSTISVDKIMIRFSRRSVHTVQIKSKPISKGFKIFSLCEAGYTYTFLPSLRVLPNNVTNMDGLNQTRSLVLHLVRQLPYLQFPYDIYMDNYFTFRFPKKLKIDKDIKFDWDIRSGIEVDSERRRPRETSTNMMKVHAVFRSDPKKNLKIPKVIDDYNHHMNDIANINAYLITRNLESMQGHKQFHNNLVWGLIDFANNGSKVQLRDYSKEKKLQSNSKEKKKPSKVTKHFKLSDHRLALRNHLAV</sequence>